<organism evidence="6 7">
    <name type="scientific">Lysobacter arenosi</name>
    <dbReference type="NCBI Taxonomy" id="2795387"/>
    <lineage>
        <taxon>Bacteria</taxon>
        <taxon>Pseudomonadati</taxon>
        <taxon>Pseudomonadota</taxon>
        <taxon>Gammaproteobacteria</taxon>
        <taxon>Lysobacterales</taxon>
        <taxon>Lysobacteraceae</taxon>
        <taxon>Lysobacter</taxon>
    </lineage>
</organism>
<dbReference type="InterPro" id="IPR020012">
    <property type="entry name" value="LysM_FimV"/>
</dbReference>
<reference evidence="6 7" key="1">
    <citation type="submission" date="2021-02" db="EMBL/GenBank/DDBJ databases">
        <title>Lysobacter arenosi sp. nov., isolated from soil of gangwondo yeongwol, south Korea.</title>
        <authorList>
            <person name="Kim K.R."/>
            <person name="Kim K.H."/>
            <person name="Jeon C.O."/>
        </authorList>
    </citation>
    <scope>NUCLEOTIDE SEQUENCE [LARGE SCALE GENOMIC DNA]</scope>
    <source>
        <strain evidence="6 7">R7</strain>
    </source>
</reference>
<dbReference type="EMBL" id="CP071517">
    <property type="protein sequence ID" value="QSX76673.1"/>
    <property type="molecule type" value="Genomic_DNA"/>
</dbReference>
<evidence type="ECO:0000313" key="7">
    <source>
        <dbReference type="Proteomes" id="UP000663400"/>
    </source>
</evidence>
<feature type="region of interest" description="Disordered" evidence="2">
    <location>
        <begin position="155"/>
        <end position="209"/>
    </location>
</feature>
<protein>
    <submittedName>
        <fullName evidence="6">Ferrous iron transporter B</fullName>
    </submittedName>
</protein>
<dbReference type="Proteomes" id="UP000663400">
    <property type="component" value="Chromosome"/>
</dbReference>
<evidence type="ECO:0000256" key="4">
    <source>
        <dbReference type="SAM" id="SignalP"/>
    </source>
</evidence>
<evidence type="ECO:0000259" key="5">
    <source>
        <dbReference type="PROSITE" id="PS51782"/>
    </source>
</evidence>
<dbReference type="Pfam" id="PF25800">
    <property type="entry name" value="FimV_N"/>
    <property type="match status" value="1"/>
</dbReference>
<dbReference type="CDD" id="cd00118">
    <property type="entry name" value="LysM"/>
    <property type="match status" value="1"/>
</dbReference>
<keyword evidence="1" id="KW-0175">Coiled coil</keyword>
<keyword evidence="3" id="KW-1133">Transmembrane helix</keyword>
<dbReference type="NCBIfam" id="TIGR03504">
    <property type="entry name" value="FimV_Cterm"/>
    <property type="match status" value="1"/>
</dbReference>
<keyword evidence="3" id="KW-0472">Membrane</keyword>
<dbReference type="Gene3D" id="1.20.58.2200">
    <property type="match status" value="1"/>
</dbReference>
<evidence type="ECO:0000313" key="6">
    <source>
        <dbReference type="EMBL" id="QSX76673.1"/>
    </source>
</evidence>
<keyword evidence="3" id="KW-0812">Transmembrane</keyword>
<gene>
    <name evidence="6" type="ORF">HIV01_003100</name>
</gene>
<feature type="compositionally biased region" description="Polar residues" evidence="2">
    <location>
        <begin position="347"/>
        <end position="358"/>
    </location>
</feature>
<dbReference type="InterPro" id="IPR036779">
    <property type="entry name" value="LysM_dom_sf"/>
</dbReference>
<feature type="region of interest" description="Disordered" evidence="2">
    <location>
        <begin position="344"/>
        <end position="363"/>
    </location>
</feature>
<evidence type="ECO:0000256" key="1">
    <source>
        <dbReference type="SAM" id="Coils"/>
    </source>
</evidence>
<keyword evidence="4" id="KW-0732">Signal</keyword>
<name>A0ABX7RES1_9GAMM</name>
<feature type="coiled-coil region" evidence="1">
    <location>
        <begin position="368"/>
        <end position="426"/>
    </location>
</feature>
<dbReference type="InterPro" id="IPR057840">
    <property type="entry name" value="FimV_N"/>
</dbReference>
<feature type="signal peptide" evidence="4">
    <location>
        <begin position="1"/>
        <end position="15"/>
    </location>
</feature>
<feature type="domain" description="LysM" evidence="5">
    <location>
        <begin position="217"/>
        <end position="272"/>
    </location>
</feature>
<dbReference type="InterPro" id="IPR020011">
    <property type="entry name" value="FimV_C"/>
</dbReference>
<sequence length="600" mass="62248">MLALALALASGAASALGLGQIEVKSRIGQPFLAEIPIVSNDPSELENLQAELASPLVFARIGLQPPSGVVAELRFASALDSAGRPVIRVTSDQPVNDSLLTFLVSVDWGQGRLVREYSALLDTPRTVSAPLQPQIEETVVSAPNIVERPLEPEVAAAPADAPAEAAPAEETVAAGPDGDNNEDANAIAPTPTPTPAAEPAQVASASPVEVPAGDLAGEYSVRRGDTLSEIAGRVQGEGFTLDQAMIALLRANPEAFIGGNVNRLKAGAVLAVPARDQVASVDAAQARQLVSSQVRQWRDARRAVPQPALEAGSAAAATTPVAAGATTAAANPRSADARLEIVPPGASSATQAGTQSGINAGGEGDMLRQELQQNTETLAAREAELQELKGRVAELEQLQSKQQQLIAMKDSELAAAQQRLAQSNQKDQAMQAASAMPSLIGAGVLLLAVVGGWFMRRRPVKPVFRAPLPGDAAAATSIADSFAESSFPAQQRAPVQAEAELRVEEEPAAPAFELQASAPAVAAAPAPSTVAPAWHVASADTKGRVEPSMATQPGQERLELARAYLDLGDRESARQLLAEVVINGDLSARQRASRMLQELD</sequence>
<proteinExistence type="predicted"/>
<evidence type="ECO:0000256" key="3">
    <source>
        <dbReference type="SAM" id="Phobius"/>
    </source>
</evidence>
<feature type="chain" id="PRO_5046759162" evidence="4">
    <location>
        <begin position="16"/>
        <end position="600"/>
    </location>
</feature>
<dbReference type="NCBIfam" id="TIGR03505">
    <property type="entry name" value="FimV_core"/>
    <property type="match status" value="1"/>
</dbReference>
<accession>A0ABX7RES1</accession>
<dbReference type="InterPro" id="IPR018392">
    <property type="entry name" value="LysM"/>
</dbReference>
<keyword evidence="7" id="KW-1185">Reference proteome</keyword>
<feature type="compositionally biased region" description="Low complexity" evidence="2">
    <location>
        <begin position="155"/>
        <end position="176"/>
    </location>
</feature>
<evidence type="ECO:0000256" key="2">
    <source>
        <dbReference type="SAM" id="MobiDB-lite"/>
    </source>
</evidence>
<dbReference type="PROSITE" id="PS51782">
    <property type="entry name" value="LYSM"/>
    <property type="match status" value="1"/>
</dbReference>
<feature type="transmembrane region" description="Helical" evidence="3">
    <location>
        <begin position="435"/>
        <end position="455"/>
    </location>
</feature>
<dbReference type="Gene3D" id="3.10.350.10">
    <property type="entry name" value="LysM domain"/>
    <property type="match status" value="1"/>
</dbReference>
<dbReference type="InterPro" id="IPR038440">
    <property type="entry name" value="FimV_C_sf"/>
</dbReference>